<comment type="caution">
    <text evidence="1">The sequence shown here is derived from an EMBL/GenBank/DDBJ whole genome shotgun (WGS) entry which is preliminary data.</text>
</comment>
<dbReference type="OrthoDB" id="761538at2759"/>
<keyword evidence="2" id="KW-1185">Reference proteome</keyword>
<reference evidence="1 2" key="1">
    <citation type="journal article" date="2020" name="Cell">
        <title>Large-Scale Comparative Analyses of Tick Genomes Elucidate Their Genetic Diversity and Vector Capacities.</title>
        <authorList>
            <consortium name="Tick Genome and Microbiome Consortium (TIGMIC)"/>
            <person name="Jia N."/>
            <person name="Wang J."/>
            <person name="Shi W."/>
            <person name="Du L."/>
            <person name="Sun Y."/>
            <person name="Zhan W."/>
            <person name="Jiang J.F."/>
            <person name="Wang Q."/>
            <person name="Zhang B."/>
            <person name="Ji P."/>
            <person name="Bell-Sakyi L."/>
            <person name="Cui X.M."/>
            <person name="Yuan T.T."/>
            <person name="Jiang B.G."/>
            <person name="Yang W.F."/>
            <person name="Lam T.T."/>
            <person name="Chang Q.C."/>
            <person name="Ding S.J."/>
            <person name="Wang X.J."/>
            <person name="Zhu J.G."/>
            <person name="Ruan X.D."/>
            <person name="Zhao L."/>
            <person name="Wei J.T."/>
            <person name="Ye R.Z."/>
            <person name="Que T.C."/>
            <person name="Du C.H."/>
            <person name="Zhou Y.H."/>
            <person name="Cheng J.X."/>
            <person name="Dai P.F."/>
            <person name="Guo W.B."/>
            <person name="Han X.H."/>
            <person name="Huang E.J."/>
            <person name="Li L.F."/>
            <person name="Wei W."/>
            <person name="Gao Y.C."/>
            <person name="Liu J.Z."/>
            <person name="Shao H.Z."/>
            <person name="Wang X."/>
            <person name="Wang C.C."/>
            <person name="Yang T.C."/>
            <person name="Huo Q.B."/>
            <person name="Li W."/>
            <person name="Chen H.Y."/>
            <person name="Chen S.E."/>
            <person name="Zhou L.G."/>
            <person name="Ni X.B."/>
            <person name="Tian J.H."/>
            <person name="Sheng Y."/>
            <person name="Liu T."/>
            <person name="Pan Y.S."/>
            <person name="Xia L.Y."/>
            <person name="Li J."/>
            <person name="Zhao F."/>
            <person name="Cao W.C."/>
        </authorList>
    </citation>
    <scope>NUCLEOTIDE SEQUENCE [LARGE SCALE GENOMIC DNA]</scope>
    <source>
        <strain evidence="1">HaeL-2018</strain>
    </source>
</reference>
<name>A0A9J6GFK6_HAELO</name>
<dbReference type="VEuPathDB" id="VectorBase:HLOH_045635"/>
<organism evidence="1 2">
    <name type="scientific">Haemaphysalis longicornis</name>
    <name type="common">Bush tick</name>
    <dbReference type="NCBI Taxonomy" id="44386"/>
    <lineage>
        <taxon>Eukaryota</taxon>
        <taxon>Metazoa</taxon>
        <taxon>Ecdysozoa</taxon>
        <taxon>Arthropoda</taxon>
        <taxon>Chelicerata</taxon>
        <taxon>Arachnida</taxon>
        <taxon>Acari</taxon>
        <taxon>Parasitiformes</taxon>
        <taxon>Ixodida</taxon>
        <taxon>Ixodoidea</taxon>
        <taxon>Ixodidae</taxon>
        <taxon>Haemaphysalinae</taxon>
        <taxon>Haemaphysalis</taxon>
    </lineage>
</organism>
<evidence type="ECO:0000313" key="1">
    <source>
        <dbReference type="EMBL" id="KAH9373577.1"/>
    </source>
</evidence>
<evidence type="ECO:0000313" key="2">
    <source>
        <dbReference type="Proteomes" id="UP000821853"/>
    </source>
</evidence>
<gene>
    <name evidence="1" type="ORF">HPB48_014826</name>
</gene>
<accession>A0A9J6GFK6</accession>
<dbReference type="EMBL" id="JABSTR010000006">
    <property type="protein sequence ID" value="KAH9373577.1"/>
    <property type="molecule type" value="Genomic_DNA"/>
</dbReference>
<proteinExistence type="predicted"/>
<protein>
    <submittedName>
        <fullName evidence="1">Uncharacterized protein</fullName>
    </submittedName>
</protein>
<dbReference type="AlphaFoldDB" id="A0A9J6GFK6"/>
<sequence length="88" mass="10292">MCLLRELYGAGVERLRIEHQNFVTPSKKKIEIVTVASNYHIEVNPRFVQDYLHTTHKRMQNKAKFCMLCNAAAEKIVKGRHFLTNHKP</sequence>
<dbReference type="Proteomes" id="UP000821853">
    <property type="component" value="Chromosome 4"/>
</dbReference>